<evidence type="ECO:0000313" key="9">
    <source>
        <dbReference type="Proteomes" id="UP000261875"/>
    </source>
</evidence>
<organism evidence="8 9">
    <name type="scientific">Candidatus Fukatsuia symbiotica</name>
    <dbReference type="NCBI Taxonomy" id="1878942"/>
    <lineage>
        <taxon>Bacteria</taxon>
        <taxon>Pseudomonadati</taxon>
        <taxon>Pseudomonadota</taxon>
        <taxon>Gammaproteobacteria</taxon>
        <taxon>Enterobacterales</taxon>
        <taxon>Yersiniaceae</taxon>
        <taxon>Candidatus Fukatsuia</taxon>
    </lineage>
</organism>
<dbReference type="AlphaFoldDB" id="A0A2U8I6E3"/>
<proteinExistence type="predicted"/>
<dbReference type="RefSeq" id="WP_083429650.1">
    <property type="nucleotide sequence ID" value="NZ_CP021659.1"/>
</dbReference>
<protein>
    <submittedName>
        <fullName evidence="8">Uncharacterized protein</fullName>
    </submittedName>
</protein>
<evidence type="ECO:0000256" key="6">
    <source>
        <dbReference type="ARBA" id="ARBA00023142"/>
    </source>
</evidence>
<dbReference type="GO" id="GO:0016020">
    <property type="term" value="C:membrane"/>
    <property type="evidence" value="ECO:0007669"/>
    <property type="project" value="UniProtKB-SubCell"/>
</dbReference>
<evidence type="ECO:0000256" key="7">
    <source>
        <dbReference type="ARBA" id="ARBA00023288"/>
    </source>
</evidence>
<dbReference type="EMBL" id="CP021659">
    <property type="protein sequence ID" value="AWK14718.1"/>
    <property type="molecule type" value="Genomic_DNA"/>
</dbReference>
<evidence type="ECO:0000256" key="3">
    <source>
        <dbReference type="ARBA" id="ARBA00022729"/>
    </source>
</evidence>
<keyword evidence="7" id="KW-0449">Lipoprotein</keyword>
<dbReference type="Proteomes" id="UP000261875">
    <property type="component" value="Chromosome"/>
</dbReference>
<evidence type="ECO:0000256" key="5">
    <source>
        <dbReference type="ARBA" id="ARBA00023136"/>
    </source>
</evidence>
<keyword evidence="3" id="KW-0732">Signal</keyword>
<keyword evidence="2" id="KW-1188">Viral release from host cell</keyword>
<sequence length="44" mass="4715">MVKLSSLPAVKHCPTPPRPPAWMMLPVSDLTTPLSTIISVSGKE</sequence>
<gene>
    <name evidence="8" type="ORF">CCS41_09900</name>
</gene>
<evidence type="ECO:0000313" key="8">
    <source>
        <dbReference type="EMBL" id="AWK14718.1"/>
    </source>
</evidence>
<evidence type="ECO:0000256" key="4">
    <source>
        <dbReference type="ARBA" id="ARBA00022852"/>
    </source>
</evidence>
<accession>A0A2U8I6E3</accession>
<evidence type="ECO:0000256" key="2">
    <source>
        <dbReference type="ARBA" id="ARBA00022612"/>
    </source>
</evidence>
<comment type="subcellular location">
    <subcellularLocation>
        <location evidence="1">Membrane</location>
        <topology evidence="1">Lipid-anchor</topology>
    </subcellularLocation>
</comment>
<reference evidence="8 9" key="1">
    <citation type="submission" date="2017-05" db="EMBL/GenBank/DDBJ databases">
        <title>Genome sequence of Candidatus Fukatsuia symbiotica and Candidatus Hamiltonella defensa from Acyrthosiphon pisum strain 5D.</title>
        <authorList>
            <person name="Patel V.A."/>
            <person name="Chevignon G."/>
            <person name="Russell J.A."/>
            <person name="Oliver K.M."/>
        </authorList>
    </citation>
    <scope>NUCLEOTIDE SEQUENCE [LARGE SCALE GENOMIC DNA]</scope>
    <source>
        <strain evidence="8 9">5D</strain>
    </source>
</reference>
<dbReference type="InterPro" id="IPR010346">
    <property type="entry name" value="O-spanin"/>
</dbReference>
<dbReference type="GO" id="GO:0044659">
    <property type="term" value="P:viral release from host cell by cytolysis"/>
    <property type="evidence" value="ECO:0007669"/>
    <property type="project" value="InterPro"/>
</dbReference>
<keyword evidence="5" id="KW-0472">Membrane</keyword>
<dbReference type="Pfam" id="PF06085">
    <property type="entry name" value="Rz1"/>
    <property type="match status" value="1"/>
</dbReference>
<name>A0A2U8I6E3_9GAMM</name>
<dbReference type="KEGG" id="fsm:CCS41_09900"/>
<keyword evidence="4" id="KW-0204">Cytolysis</keyword>
<keyword evidence="6" id="KW-0578">Host cell lysis by virus</keyword>
<evidence type="ECO:0000256" key="1">
    <source>
        <dbReference type="ARBA" id="ARBA00004635"/>
    </source>
</evidence>
<keyword evidence="9" id="KW-1185">Reference proteome</keyword>